<sequence>LVVPFTGTISSLNVHGELVIKQPRDDSIQVTIIIKNIEGNVILDDRPWEAFKLVMLSSMYISDTIWDAHSAYVDSQIFEFPHEGWIIEPPVEGITFGLKGGSSTWKTNAPTIEITLEQPRSITGWVTASTDPNDDNIGLWAASDQVIRSWQYTAVAKP</sequence>
<reference evidence="1" key="1">
    <citation type="journal article" date="2014" name="Front. Microbiol.">
        <title>High frequency of phylogenetically diverse reductive dehalogenase-homologous genes in deep subseafloor sedimentary metagenomes.</title>
        <authorList>
            <person name="Kawai M."/>
            <person name="Futagami T."/>
            <person name="Toyoda A."/>
            <person name="Takaki Y."/>
            <person name="Nishi S."/>
            <person name="Hori S."/>
            <person name="Arai W."/>
            <person name="Tsubouchi T."/>
            <person name="Morono Y."/>
            <person name="Uchiyama I."/>
            <person name="Ito T."/>
            <person name="Fujiyama A."/>
            <person name="Inagaki F."/>
            <person name="Takami H."/>
        </authorList>
    </citation>
    <scope>NUCLEOTIDE SEQUENCE</scope>
    <source>
        <strain evidence="1">Expedition CK06-06</strain>
    </source>
</reference>
<dbReference type="AlphaFoldDB" id="X1FI65"/>
<protein>
    <submittedName>
        <fullName evidence="1">Uncharacterized protein</fullName>
    </submittedName>
</protein>
<accession>X1FI65</accession>
<feature type="non-terminal residue" evidence="1">
    <location>
        <position position="1"/>
    </location>
</feature>
<proteinExistence type="predicted"/>
<comment type="caution">
    <text evidence="1">The sequence shown here is derived from an EMBL/GenBank/DDBJ whole genome shotgun (WGS) entry which is preliminary data.</text>
</comment>
<gene>
    <name evidence="1" type="ORF">S03H2_21563</name>
</gene>
<name>X1FI65_9ZZZZ</name>
<dbReference type="EMBL" id="BARU01011494">
    <property type="protein sequence ID" value="GAH45356.1"/>
    <property type="molecule type" value="Genomic_DNA"/>
</dbReference>
<organism evidence="1">
    <name type="scientific">marine sediment metagenome</name>
    <dbReference type="NCBI Taxonomy" id="412755"/>
    <lineage>
        <taxon>unclassified sequences</taxon>
        <taxon>metagenomes</taxon>
        <taxon>ecological metagenomes</taxon>
    </lineage>
</organism>
<evidence type="ECO:0000313" key="1">
    <source>
        <dbReference type="EMBL" id="GAH45356.1"/>
    </source>
</evidence>